<name>A0A9I9E9K5_CUCME</name>
<sequence length="69" mass="8144">MMIILLLKLNVRNSSFVQRMNVEKCLDMHLDCKSMKISMLSGQWISLYCTELRKWVAFTACDFTMDEEC</sequence>
<dbReference type="EnsemblPlants" id="MELO3C030740.2.1">
    <property type="protein sequence ID" value="MELO3C030740.2.1"/>
    <property type="gene ID" value="MELO3C030740.2"/>
</dbReference>
<organism evidence="1">
    <name type="scientific">Cucumis melo</name>
    <name type="common">Muskmelon</name>
    <dbReference type="NCBI Taxonomy" id="3656"/>
    <lineage>
        <taxon>Eukaryota</taxon>
        <taxon>Viridiplantae</taxon>
        <taxon>Streptophyta</taxon>
        <taxon>Embryophyta</taxon>
        <taxon>Tracheophyta</taxon>
        <taxon>Spermatophyta</taxon>
        <taxon>Magnoliopsida</taxon>
        <taxon>eudicotyledons</taxon>
        <taxon>Gunneridae</taxon>
        <taxon>Pentapetalae</taxon>
        <taxon>rosids</taxon>
        <taxon>fabids</taxon>
        <taxon>Cucurbitales</taxon>
        <taxon>Cucurbitaceae</taxon>
        <taxon>Benincaseae</taxon>
        <taxon>Cucumis</taxon>
    </lineage>
</organism>
<proteinExistence type="predicted"/>
<protein>
    <submittedName>
        <fullName evidence="1">Uncharacterized protein</fullName>
    </submittedName>
</protein>
<dbReference type="AlphaFoldDB" id="A0A9I9E9K5"/>
<reference evidence="1" key="1">
    <citation type="submission" date="2023-03" db="UniProtKB">
        <authorList>
            <consortium name="EnsemblPlants"/>
        </authorList>
    </citation>
    <scope>IDENTIFICATION</scope>
</reference>
<dbReference type="Gramene" id="MELO3C030740.2.1">
    <property type="protein sequence ID" value="MELO3C030740.2.1"/>
    <property type="gene ID" value="MELO3C030740.2"/>
</dbReference>
<accession>A0A9I9E9K5</accession>
<evidence type="ECO:0000313" key="1">
    <source>
        <dbReference type="EnsemblPlants" id="MELO3C030740.2.1"/>
    </source>
</evidence>